<dbReference type="InterPro" id="IPR036388">
    <property type="entry name" value="WH-like_DNA-bd_sf"/>
</dbReference>
<dbReference type="InterPro" id="IPR036390">
    <property type="entry name" value="WH_DNA-bd_sf"/>
</dbReference>
<evidence type="ECO:0000259" key="1">
    <source>
        <dbReference type="Pfam" id="PF03551"/>
    </source>
</evidence>
<dbReference type="InterPro" id="IPR005149">
    <property type="entry name" value="Tscrpt_reg_PadR_N"/>
</dbReference>
<protein>
    <submittedName>
        <fullName evidence="2">Transcriptional regulator, Acidobacterial, PadR-family</fullName>
    </submittedName>
</protein>
<organism evidence="2 3">
    <name type="scientific">Meiothermus taiwanensis</name>
    <dbReference type="NCBI Taxonomy" id="172827"/>
    <lineage>
        <taxon>Bacteria</taxon>
        <taxon>Thermotogati</taxon>
        <taxon>Deinococcota</taxon>
        <taxon>Deinococci</taxon>
        <taxon>Thermales</taxon>
        <taxon>Thermaceae</taxon>
        <taxon>Meiothermus</taxon>
    </lineage>
</organism>
<dbReference type="EMBL" id="QWKX01000066">
    <property type="protein sequence ID" value="RIH75473.1"/>
    <property type="molecule type" value="Genomic_DNA"/>
</dbReference>
<dbReference type="Pfam" id="PF03551">
    <property type="entry name" value="PadR"/>
    <property type="match status" value="1"/>
</dbReference>
<feature type="domain" description="Transcription regulator PadR N-terminal" evidence="1">
    <location>
        <begin position="16"/>
        <end position="90"/>
    </location>
</feature>
<dbReference type="Gene3D" id="1.10.10.10">
    <property type="entry name" value="Winged helix-like DNA-binding domain superfamily/Winged helix DNA-binding domain"/>
    <property type="match status" value="1"/>
</dbReference>
<evidence type="ECO:0000313" key="3">
    <source>
        <dbReference type="Proteomes" id="UP000266089"/>
    </source>
</evidence>
<dbReference type="PANTHER" id="PTHR43252:SF6">
    <property type="entry name" value="NEGATIVE TRANSCRIPTION REGULATOR PADR"/>
    <property type="match status" value="1"/>
</dbReference>
<dbReference type="SUPFAM" id="SSF46785">
    <property type="entry name" value="Winged helix' DNA-binding domain"/>
    <property type="match status" value="1"/>
</dbReference>
<gene>
    <name evidence="2" type="ORF">Mcate_02213</name>
</gene>
<dbReference type="PANTHER" id="PTHR43252">
    <property type="entry name" value="TRANSCRIPTIONAL REGULATOR YQJI"/>
    <property type="match status" value="1"/>
</dbReference>
<proteinExistence type="predicted"/>
<comment type="caution">
    <text evidence="2">The sequence shown here is derived from an EMBL/GenBank/DDBJ whole genome shotgun (WGS) entry which is preliminary data.</text>
</comment>
<dbReference type="Proteomes" id="UP000266089">
    <property type="component" value="Unassembled WGS sequence"/>
</dbReference>
<name>A0A399DVM9_9DEIN</name>
<reference evidence="2 3" key="1">
    <citation type="submission" date="2018-08" db="EMBL/GenBank/DDBJ databases">
        <title>Meiothermus cateniformans JCM 15151 genome sequencing project.</title>
        <authorList>
            <person name="Da Costa M.S."/>
            <person name="Albuquerque L."/>
            <person name="Raposo P."/>
            <person name="Froufe H.J.C."/>
            <person name="Barroso C.S."/>
            <person name="Egas C."/>
        </authorList>
    </citation>
    <scope>NUCLEOTIDE SEQUENCE [LARGE SCALE GENOMIC DNA]</scope>
    <source>
        <strain evidence="2 3">JCM 15151</strain>
    </source>
</reference>
<dbReference type="RefSeq" id="WP_027887353.1">
    <property type="nucleotide sequence ID" value="NZ_JBHSXZ010000076.1"/>
</dbReference>
<evidence type="ECO:0000313" key="2">
    <source>
        <dbReference type="EMBL" id="RIH75473.1"/>
    </source>
</evidence>
<dbReference type="OrthoDB" id="122286at2"/>
<dbReference type="AlphaFoldDB" id="A0A399DVM9"/>
<sequence length="182" mass="20590">MSAAAIHKLSTSDWAVLAALLEQPAHGFRIAALFAPNGELGDIWRIQRTQVYRALAHLEARGLIEAIRQEEGEAGPPRTLYRATPTGQEAAFGWLHTPVTRLRHGRSDLRLKIAFLLRLKHDLEPLLKAQEGVFEAILEDLQQRFQTAKRIQLVAILWRMEMAKASLGFIQQLLARREDLSK</sequence>
<accession>A0A399DVM9</accession>